<protein>
    <submittedName>
        <fullName evidence="3">Anti-sigma factor</fullName>
    </submittedName>
</protein>
<dbReference type="InterPro" id="IPR018764">
    <property type="entry name" value="RskA_C"/>
</dbReference>
<keyword evidence="1" id="KW-0472">Membrane</keyword>
<organism evidence="3 4">
    <name type="scientific">Maritimibacter dapengensis</name>
    <dbReference type="NCBI Taxonomy" id="2836868"/>
    <lineage>
        <taxon>Bacteria</taxon>
        <taxon>Pseudomonadati</taxon>
        <taxon>Pseudomonadota</taxon>
        <taxon>Alphaproteobacteria</taxon>
        <taxon>Rhodobacterales</taxon>
        <taxon>Roseobacteraceae</taxon>
        <taxon>Maritimibacter</taxon>
    </lineage>
</organism>
<dbReference type="RefSeq" id="WP_218392191.1">
    <property type="nucleotide sequence ID" value="NZ_JAHUZE010000002.1"/>
</dbReference>
<feature type="transmembrane region" description="Helical" evidence="1">
    <location>
        <begin position="84"/>
        <end position="104"/>
    </location>
</feature>
<dbReference type="Proteomes" id="UP000756530">
    <property type="component" value="Unassembled WGS sequence"/>
</dbReference>
<dbReference type="PANTHER" id="PTHR37461">
    <property type="entry name" value="ANTI-SIGMA-K FACTOR RSKA"/>
    <property type="match status" value="1"/>
</dbReference>
<evidence type="ECO:0000313" key="4">
    <source>
        <dbReference type="Proteomes" id="UP000756530"/>
    </source>
</evidence>
<dbReference type="EMBL" id="JAHUZE010000002">
    <property type="protein sequence ID" value="MBV7379035.1"/>
    <property type="molecule type" value="Genomic_DNA"/>
</dbReference>
<keyword evidence="1" id="KW-1133">Transmembrane helix</keyword>
<keyword evidence="4" id="KW-1185">Reference proteome</keyword>
<keyword evidence="1" id="KW-0812">Transmembrane</keyword>
<comment type="caution">
    <text evidence="3">The sequence shown here is derived from an EMBL/GenBank/DDBJ whole genome shotgun (WGS) entry which is preliminary data.</text>
</comment>
<dbReference type="Pfam" id="PF10099">
    <property type="entry name" value="RskA_C"/>
    <property type="match status" value="1"/>
</dbReference>
<sequence length="224" mass="23549">MSDSEMPEDDRAKAGEYALGLMTRAEAAEFAARLDREPGLAALVARWQEDFAMLADEVEPVAPPARVRRRIEARLFDDTKSPRWLAPGVMGLLAASLALVLLFVPVGTGVRPPANPLYHADLASESGELILAAGYDGETGELYVIPELAPEEGTAHELWLIEGDNPPVSLGLMPADAPARVLLAPEQAQALQGAVLAISVEPPTGSPTGAPTGPVIATGEVMTL</sequence>
<evidence type="ECO:0000256" key="1">
    <source>
        <dbReference type="SAM" id="Phobius"/>
    </source>
</evidence>
<evidence type="ECO:0000313" key="3">
    <source>
        <dbReference type="EMBL" id="MBV7379035.1"/>
    </source>
</evidence>
<evidence type="ECO:0000259" key="2">
    <source>
        <dbReference type="Pfam" id="PF10099"/>
    </source>
</evidence>
<dbReference type="PANTHER" id="PTHR37461:SF1">
    <property type="entry name" value="ANTI-SIGMA-K FACTOR RSKA"/>
    <property type="match status" value="1"/>
</dbReference>
<name>A0ABS6T228_9RHOB</name>
<reference evidence="3 4" key="1">
    <citation type="submission" date="2021-05" db="EMBL/GenBank/DDBJ databases">
        <title>Culturable bacteria isolated from Daya Bay.</title>
        <authorList>
            <person name="Zheng W."/>
            <person name="Yu S."/>
            <person name="Huang Y."/>
        </authorList>
    </citation>
    <scope>NUCLEOTIDE SEQUENCE [LARGE SCALE GENOMIC DNA]</scope>
    <source>
        <strain evidence="3 4">DP4N28-5</strain>
    </source>
</reference>
<accession>A0ABS6T228</accession>
<dbReference type="InterPro" id="IPR051474">
    <property type="entry name" value="Anti-sigma-K/W_factor"/>
</dbReference>
<proteinExistence type="predicted"/>
<gene>
    <name evidence="3" type="ORF">KJP28_08850</name>
</gene>
<feature type="domain" description="Anti-sigma K factor RskA C-terminal" evidence="2">
    <location>
        <begin position="93"/>
        <end position="215"/>
    </location>
</feature>